<evidence type="ECO:0000313" key="2">
    <source>
        <dbReference type="Proteomes" id="UP000678393"/>
    </source>
</evidence>
<dbReference type="Proteomes" id="UP000678393">
    <property type="component" value="Unassembled WGS sequence"/>
</dbReference>
<keyword evidence="2" id="KW-1185">Reference proteome</keyword>
<dbReference type="AlphaFoldDB" id="A0A8S3ZWW5"/>
<comment type="caution">
    <text evidence="1">The sequence shown here is derived from an EMBL/GenBank/DDBJ whole genome shotgun (WGS) entry which is preliminary data.</text>
</comment>
<organism evidence="1 2">
    <name type="scientific">Candidula unifasciata</name>
    <dbReference type="NCBI Taxonomy" id="100452"/>
    <lineage>
        <taxon>Eukaryota</taxon>
        <taxon>Metazoa</taxon>
        <taxon>Spiralia</taxon>
        <taxon>Lophotrochozoa</taxon>
        <taxon>Mollusca</taxon>
        <taxon>Gastropoda</taxon>
        <taxon>Heterobranchia</taxon>
        <taxon>Euthyneura</taxon>
        <taxon>Panpulmonata</taxon>
        <taxon>Eupulmonata</taxon>
        <taxon>Stylommatophora</taxon>
        <taxon>Helicina</taxon>
        <taxon>Helicoidea</taxon>
        <taxon>Geomitridae</taxon>
        <taxon>Candidula</taxon>
    </lineage>
</organism>
<proteinExistence type="predicted"/>
<evidence type="ECO:0000313" key="1">
    <source>
        <dbReference type="EMBL" id="CAG5132095.1"/>
    </source>
</evidence>
<name>A0A8S3ZWW5_9EUPU</name>
<accession>A0A8S3ZWW5</accession>
<gene>
    <name evidence="1" type="ORF">CUNI_LOCUS17653</name>
</gene>
<sequence length="111" mass="12521">NLVCNVDGISWSLMTSLKIAALPWEHLSRWKLLVQGAVLSEDVEKHAHQMASQLIESALMKSKTHLQFVEKQPCSTYFSLLKILCVDDVMILERSLSYLEECKQSSDAAVL</sequence>
<feature type="non-terminal residue" evidence="1">
    <location>
        <position position="1"/>
    </location>
</feature>
<reference evidence="1" key="1">
    <citation type="submission" date="2021-04" db="EMBL/GenBank/DDBJ databases">
        <authorList>
            <consortium name="Molecular Ecology Group"/>
        </authorList>
    </citation>
    <scope>NUCLEOTIDE SEQUENCE</scope>
</reference>
<dbReference type="OrthoDB" id="10566006at2759"/>
<dbReference type="EMBL" id="CAJHNH020005090">
    <property type="protein sequence ID" value="CAG5132095.1"/>
    <property type="molecule type" value="Genomic_DNA"/>
</dbReference>
<protein>
    <submittedName>
        <fullName evidence="1">Uncharacterized protein</fullName>
    </submittedName>
</protein>